<accession>A0A1Y1X0G4</accession>
<keyword evidence="1" id="KW-0812">Transmembrane</keyword>
<feature type="transmembrane region" description="Helical" evidence="1">
    <location>
        <begin position="295"/>
        <end position="321"/>
    </location>
</feature>
<feature type="transmembrane region" description="Helical" evidence="1">
    <location>
        <begin position="195"/>
        <end position="220"/>
    </location>
</feature>
<protein>
    <submittedName>
        <fullName evidence="2">Uncharacterized protein</fullName>
    </submittedName>
</protein>
<dbReference type="Proteomes" id="UP000193944">
    <property type="component" value="Unassembled WGS sequence"/>
</dbReference>
<dbReference type="EMBL" id="MCFG01000187">
    <property type="protein sequence ID" value="ORX79098.1"/>
    <property type="molecule type" value="Genomic_DNA"/>
</dbReference>
<organism evidence="2 3">
    <name type="scientific">Anaeromyces robustus</name>
    <dbReference type="NCBI Taxonomy" id="1754192"/>
    <lineage>
        <taxon>Eukaryota</taxon>
        <taxon>Fungi</taxon>
        <taxon>Fungi incertae sedis</taxon>
        <taxon>Chytridiomycota</taxon>
        <taxon>Chytridiomycota incertae sedis</taxon>
        <taxon>Neocallimastigomycetes</taxon>
        <taxon>Neocallimastigales</taxon>
        <taxon>Neocallimastigaceae</taxon>
        <taxon>Anaeromyces</taxon>
    </lineage>
</organism>
<evidence type="ECO:0000256" key="1">
    <source>
        <dbReference type="SAM" id="Phobius"/>
    </source>
</evidence>
<keyword evidence="3" id="KW-1185">Reference proteome</keyword>
<feature type="transmembrane region" description="Helical" evidence="1">
    <location>
        <begin position="161"/>
        <end position="183"/>
    </location>
</feature>
<evidence type="ECO:0000313" key="3">
    <source>
        <dbReference type="Proteomes" id="UP000193944"/>
    </source>
</evidence>
<dbReference type="AlphaFoldDB" id="A0A1Y1X0G4"/>
<keyword evidence="1" id="KW-1133">Transmembrane helix</keyword>
<evidence type="ECO:0000313" key="2">
    <source>
        <dbReference type="EMBL" id="ORX79098.1"/>
    </source>
</evidence>
<gene>
    <name evidence="2" type="ORF">BCR32DRAFT_246643</name>
</gene>
<keyword evidence="1" id="KW-0472">Membrane</keyword>
<reference evidence="2 3" key="2">
    <citation type="submission" date="2016-08" db="EMBL/GenBank/DDBJ databases">
        <title>Pervasive Adenine N6-methylation of Active Genes in Fungi.</title>
        <authorList>
            <consortium name="DOE Joint Genome Institute"/>
            <person name="Mondo S.J."/>
            <person name="Dannebaum R.O."/>
            <person name="Kuo R.C."/>
            <person name="Labutti K."/>
            <person name="Haridas S."/>
            <person name="Kuo A."/>
            <person name="Salamov A."/>
            <person name="Ahrendt S.R."/>
            <person name="Lipzen A."/>
            <person name="Sullivan W."/>
            <person name="Andreopoulos W.B."/>
            <person name="Clum A."/>
            <person name="Lindquist E."/>
            <person name="Daum C."/>
            <person name="Ramamoorthy G.K."/>
            <person name="Gryganskyi A."/>
            <person name="Culley D."/>
            <person name="Magnuson J.K."/>
            <person name="James T.Y."/>
            <person name="O'Malley M.A."/>
            <person name="Stajich J.E."/>
            <person name="Spatafora J.W."/>
            <person name="Visel A."/>
            <person name="Grigoriev I.V."/>
        </authorList>
    </citation>
    <scope>NUCLEOTIDE SEQUENCE [LARGE SCALE GENOMIC DNA]</scope>
    <source>
        <strain evidence="2 3">S4</strain>
    </source>
</reference>
<reference evidence="2 3" key="1">
    <citation type="submission" date="2016-08" db="EMBL/GenBank/DDBJ databases">
        <title>A Parts List for Fungal Cellulosomes Revealed by Comparative Genomics.</title>
        <authorList>
            <consortium name="DOE Joint Genome Institute"/>
            <person name="Haitjema C.H."/>
            <person name="Gilmore S.P."/>
            <person name="Henske J.K."/>
            <person name="Solomon K.V."/>
            <person name="De Groot R."/>
            <person name="Kuo A."/>
            <person name="Mondo S.J."/>
            <person name="Salamov A.A."/>
            <person name="Labutti K."/>
            <person name="Zhao Z."/>
            <person name="Chiniquy J."/>
            <person name="Barry K."/>
            <person name="Brewer H.M."/>
            <person name="Purvine S.O."/>
            <person name="Wright A.T."/>
            <person name="Boxma B."/>
            <person name="Van Alen T."/>
            <person name="Hackstein J.H."/>
            <person name="Baker S.E."/>
            <person name="Grigoriev I.V."/>
            <person name="O'Malley M.A."/>
        </authorList>
    </citation>
    <scope>NUCLEOTIDE SEQUENCE [LARGE SCALE GENOMIC DNA]</scope>
    <source>
        <strain evidence="2 3">S4</strain>
    </source>
</reference>
<sequence>MDYIEEGYINLKHSEFVELQSLKHRFIENRTASLWEWTRSKGTNFQCYLNYLDQFNPEGKIDNKISAIRTVLYTFNMPIKSNFFYWTLLIFILHKFNFKKPIMKLVTFHYLFRVIGDILFSITGLLEVYPINEAEHSDANDPSKITGYHCNYYGMDPFRFILTQQIGVMCGNIGEIFGDWYLLFRTKAVVKDKIAIRPVYITCAIYNLTKVAMVALHWSYSPTKLHSSVDGTYNQTEMDLFYFKFWLIQLIIIYASLIYDITVYWVLRKNVFKDFNMTTQFGFVRSFKNLSEFRIIICALIHIVFLSIVSFIIIIKFYFYYSKGYSNLNFAFDDIRNSIYGVQYYTIFIDQILLMRSSSESSAGSSEVLGTGTNNTTNGSRSLNFKFNNSNNNLYIDPNSKYQYKNLGSTPSIN</sequence>
<feature type="transmembrane region" description="Helical" evidence="1">
    <location>
        <begin position="240"/>
        <end position="267"/>
    </location>
</feature>
<name>A0A1Y1X0G4_9FUNG</name>
<proteinExistence type="predicted"/>
<dbReference type="STRING" id="1754192.A0A1Y1X0G4"/>
<comment type="caution">
    <text evidence="2">The sequence shown here is derived from an EMBL/GenBank/DDBJ whole genome shotgun (WGS) entry which is preliminary data.</text>
</comment>